<dbReference type="InterPro" id="IPR004843">
    <property type="entry name" value="Calcineurin-like_PHP"/>
</dbReference>
<dbReference type="EMBL" id="MEUI01000019">
    <property type="protein sequence ID" value="OGC34330.1"/>
    <property type="molecule type" value="Genomic_DNA"/>
</dbReference>
<dbReference type="InterPro" id="IPR029052">
    <property type="entry name" value="Metallo-depent_PP-like"/>
</dbReference>
<evidence type="ECO:0000313" key="4">
    <source>
        <dbReference type="Proteomes" id="UP000177309"/>
    </source>
</evidence>
<feature type="region of interest" description="Disordered" evidence="1">
    <location>
        <begin position="1"/>
        <end position="26"/>
    </location>
</feature>
<reference evidence="3 4" key="1">
    <citation type="journal article" date="2016" name="Nat. Commun.">
        <title>Thousands of microbial genomes shed light on interconnected biogeochemical processes in an aquifer system.</title>
        <authorList>
            <person name="Anantharaman K."/>
            <person name="Brown C.T."/>
            <person name="Hug L.A."/>
            <person name="Sharon I."/>
            <person name="Castelle C.J."/>
            <person name="Probst A.J."/>
            <person name="Thomas B.C."/>
            <person name="Singh A."/>
            <person name="Wilkins M.J."/>
            <person name="Karaoz U."/>
            <person name="Brodie E.L."/>
            <person name="Williams K.H."/>
            <person name="Hubbard S.S."/>
            <person name="Banfield J.F."/>
        </authorList>
    </citation>
    <scope>NUCLEOTIDE SEQUENCE [LARGE SCALE GENOMIC DNA]</scope>
</reference>
<dbReference type="Proteomes" id="UP000177309">
    <property type="component" value="Unassembled WGS sequence"/>
</dbReference>
<dbReference type="Pfam" id="PF00149">
    <property type="entry name" value="Metallophos"/>
    <property type="match status" value="1"/>
</dbReference>
<accession>A0A1F4TP65</accession>
<name>A0A1F4TP65_UNCSA</name>
<dbReference type="GO" id="GO:0016787">
    <property type="term" value="F:hydrolase activity"/>
    <property type="evidence" value="ECO:0007669"/>
    <property type="project" value="InterPro"/>
</dbReference>
<evidence type="ECO:0000313" key="3">
    <source>
        <dbReference type="EMBL" id="OGC34330.1"/>
    </source>
</evidence>
<feature type="domain" description="Calcineurin-like phosphoesterase" evidence="2">
    <location>
        <begin position="122"/>
        <end position="332"/>
    </location>
</feature>
<protein>
    <recommendedName>
        <fullName evidence="2">Calcineurin-like phosphoesterase domain-containing protein</fullName>
    </recommendedName>
</protein>
<proteinExistence type="predicted"/>
<sequence length="393" mass="42757">MSKPQPAGREPRVTTHYSGVPLTNGEKGSRVVFRSDSVAYQVGIPAVSPPPTVTPIAPPPIKLTPQQELDAVLEVLAAEFLGQASDGSRIFTRPAITATGLSAEAMHMVGRPGGIIQMSHKRVLLVGDLHGNDGNAQLIADSYGEEWAKIYLGDAVHRQRKSGMNLLDASEWVNNMDSSIATMDMIVRAKYLLANYEHYLKGNHDSFAPGLVECFVDRGLRLREVLVELRGEAYVQKLERFWQTCPRYIIVRGSQGVTAAAHVPIVRGGISTEQLINYPAAPVLAHCHRARGVDSVLEWGQAFRDYFPEDVLLMDKMLGLPATTVYVGGHTPKKGVSAYKVHDLKDETKIIPRHVILDASRDDILSVVEVCDGQAQVVDLKGNSGLAGVDLAA</sequence>
<dbReference type="SUPFAM" id="SSF56300">
    <property type="entry name" value="Metallo-dependent phosphatases"/>
    <property type="match status" value="1"/>
</dbReference>
<dbReference type="AlphaFoldDB" id="A0A1F4TP65"/>
<comment type="caution">
    <text evidence="3">The sequence shown here is derived from an EMBL/GenBank/DDBJ whole genome shotgun (WGS) entry which is preliminary data.</text>
</comment>
<evidence type="ECO:0000256" key="1">
    <source>
        <dbReference type="SAM" id="MobiDB-lite"/>
    </source>
</evidence>
<evidence type="ECO:0000259" key="2">
    <source>
        <dbReference type="Pfam" id="PF00149"/>
    </source>
</evidence>
<dbReference type="Gene3D" id="3.60.21.10">
    <property type="match status" value="1"/>
</dbReference>
<organism evidence="3 4">
    <name type="scientific">candidate division WOR-1 bacterium RIFOXYC2_FULL_41_25</name>
    <dbReference type="NCBI Taxonomy" id="1802586"/>
    <lineage>
        <taxon>Bacteria</taxon>
        <taxon>Bacillati</taxon>
        <taxon>Saganbacteria</taxon>
    </lineage>
</organism>
<gene>
    <name evidence="3" type="ORF">A2462_07705</name>
</gene>